<dbReference type="OrthoDB" id="425619at2759"/>
<accession>A0A8X6PBK5</accession>
<dbReference type="AlphaFoldDB" id="A0A8X6PBK5"/>
<evidence type="ECO:0000313" key="2">
    <source>
        <dbReference type="Proteomes" id="UP000887013"/>
    </source>
</evidence>
<protein>
    <submittedName>
        <fullName evidence="1">Uncharacterized protein</fullName>
    </submittedName>
</protein>
<evidence type="ECO:0000313" key="1">
    <source>
        <dbReference type="EMBL" id="GFT59166.1"/>
    </source>
</evidence>
<comment type="caution">
    <text evidence="1">The sequence shown here is derived from an EMBL/GenBank/DDBJ whole genome shotgun (WGS) entry which is preliminary data.</text>
</comment>
<dbReference type="EMBL" id="BMAW01113851">
    <property type="protein sequence ID" value="GFT59166.1"/>
    <property type="molecule type" value="Genomic_DNA"/>
</dbReference>
<organism evidence="1 2">
    <name type="scientific">Nephila pilipes</name>
    <name type="common">Giant wood spider</name>
    <name type="synonym">Nephila maculata</name>
    <dbReference type="NCBI Taxonomy" id="299642"/>
    <lineage>
        <taxon>Eukaryota</taxon>
        <taxon>Metazoa</taxon>
        <taxon>Ecdysozoa</taxon>
        <taxon>Arthropoda</taxon>
        <taxon>Chelicerata</taxon>
        <taxon>Arachnida</taxon>
        <taxon>Araneae</taxon>
        <taxon>Araneomorphae</taxon>
        <taxon>Entelegynae</taxon>
        <taxon>Araneoidea</taxon>
        <taxon>Nephilidae</taxon>
        <taxon>Nephila</taxon>
    </lineage>
</organism>
<name>A0A8X6PBK5_NEPPI</name>
<gene>
    <name evidence="1" type="primary">NCL1_18726</name>
    <name evidence="1" type="ORF">NPIL_555071</name>
</gene>
<keyword evidence="2" id="KW-1185">Reference proteome</keyword>
<sequence>MLVDKLEAFDKIRLSLPSGPRRHMKAGESLNDGNQITYKKPECLSKREHSHVIPNEKPFFKYYDCEIPGLIKSTSPTCNPNSSRRTDVATNHVKAYAAGTRSPRLTLIGVTFCGEKTDAYV</sequence>
<reference evidence="1" key="1">
    <citation type="submission" date="2020-08" db="EMBL/GenBank/DDBJ databases">
        <title>Multicomponent nature underlies the extraordinary mechanical properties of spider dragline silk.</title>
        <authorList>
            <person name="Kono N."/>
            <person name="Nakamura H."/>
            <person name="Mori M."/>
            <person name="Yoshida Y."/>
            <person name="Ohtoshi R."/>
            <person name="Malay A.D."/>
            <person name="Moran D.A.P."/>
            <person name="Tomita M."/>
            <person name="Numata K."/>
            <person name="Arakawa K."/>
        </authorList>
    </citation>
    <scope>NUCLEOTIDE SEQUENCE</scope>
</reference>
<dbReference type="Proteomes" id="UP000887013">
    <property type="component" value="Unassembled WGS sequence"/>
</dbReference>
<proteinExistence type="predicted"/>